<organism evidence="1 2">
    <name type="scientific">Rangifer tarandus platyrhynchus</name>
    <name type="common">Svalbard reindeer</name>
    <dbReference type="NCBI Taxonomy" id="3082113"/>
    <lineage>
        <taxon>Eukaryota</taxon>
        <taxon>Metazoa</taxon>
        <taxon>Chordata</taxon>
        <taxon>Craniata</taxon>
        <taxon>Vertebrata</taxon>
        <taxon>Euteleostomi</taxon>
        <taxon>Mammalia</taxon>
        <taxon>Eutheria</taxon>
        <taxon>Laurasiatheria</taxon>
        <taxon>Artiodactyla</taxon>
        <taxon>Ruminantia</taxon>
        <taxon>Pecora</taxon>
        <taxon>Cervidae</taxon>
        <taxon>Odocoileinae</taxon>
        <taxon>Rangifer</taxon>
    </lineage>
</organism>
<evidence type="ECO:0008006" key="3">
    <source>
        <dbReference type="Google" id="ProtNLM"/>
    </source>
</evidence>
<reference evidence="1" key="1">
    <citation type="submission" date="2023-04" db="EMBL/GenBank/DDBJ databases">
        <authorList>
            <consortium name="ELIXIR-Norway"/>
        </authorList>
    </citation>
    <scope>NUCLEOTIDE SEQUENCE [LARGE SCALE GENOMIC DNA]</scope>
</reference>
<dbReference type="Proteomes" id="UP001176941">
    <property type="component" value="Unassembled WGS sequence"/>
</dbReference>
<comment type="caution">
    <text evidence="1">The sequence shown here is derived from an EMBL/GenBank/DDBJ whole genome shotgun (WGS) entry which is preliminary data.</text>
</comment>
<evidence type="ECO:0000313" key="1">
    <source>
        <dbReference type="EMBL" id="CAI9149024.1"/>
    </source>
</evidence>
<accession>A0ABN8XN47</accession>
<name>A0ABN8XN47_RANTA</name>
<dbReference type="EMBL" id="CATKSN020000065">
    <property type="protein sequence ID" value="CAI9149024.1"/>
    <property type="molecule type" value="Genomic_DNA"/>
</dbReference>
<protein>
    <recommendedName>
        <fullName evidence="3">Arginine vasopressin-induced protein 1</fullName>
    </recommendedName>
</protein>
<sequence>MPCTERKALNGSAYVRGSWRVGGFRNLCIPCLLAPPVTAAALHFRRFRATSFSRVARRFTGAPETPRVAERERSETCCICEHGSSLAVSMAPDKTDQILRAYGPQTATLRFFCHRSRSASKCGFKSRSYCAGGRDLSAADTWLTLASLCRKRITGALESETDARLRAKWVRRLHDTLSKRHPRRAAAELCFSRCKEQPAKRVRLGRSGKAGRPKLLDGVLDVTFYSALAVMATEAAASAETRQGSGTSPHRKARTSKLWLRPAHFTHPNKNSPATSSLPAFFSPVSSAALLKKKCVCVHRKRSRYWLLQVPVCECCALPPDVLTPALSRKQRARRRRCR</sequence>
<evidence type="ECO:0000313" key="2">
    <source>
        <dbReference type="Proteomes" id="UP001176941"/>
    </source>
</evidence>
<keyword evidence="2" id="KW-1185">Reference proteome</keyword>
<gene>
    <name evidence="1" type="ORF">MRATA1EN1_LOCUS30642</name>
</gene>
<proteinExistence type="predicted"/>